<proteinExistence type="predicted"/>
<evidence type="ECO:0000313" key="2">
    <source>
        <dbReference type="EMBL" id="KAK4278982.1"/>
    </source>
</evidence>
<evidence type="ECO:0000313" key="3">
    <source>
        <dbReference type="Proteomes" id="UP001293593"/>
    </source>
</evidence>
<evidence type="ECO:0000259" key="1">
    <source>
        <dbReference type="Pfam" id="PF13456"/>
    </source>
</evidence>
<accession>A0AAE1MXC0</accession>
<name>A0AAE1MXC0_9FABA</name>
<dbReference type="Pfam" id="PF13456">
    <property type="entry name" value="RVT_3"/>
    <property type="match status" value="1"/>
</dbReference>
<feature type="domain" description="RNase H type-1" evidence="1">
    <location>
        <begin position="7"/>
        <end position="70"/>
    </location>
</feature>
<dbReference type="Proteomes" id="UP001293593">
    <property type="component" value="Unassembled WGS sequence"/>
</dbReference>
<dbReference type="InterPro" id="IPR002156">
    <property type="entry name" value="RNaseH_domain"/>
</dbReference>
<dbReference type="PANTHER" id="PTHR47723">
    <property type="entry name" value="OS05G0353850 PROTEIN"/>
    <property type="match status" value="1"/>
</dbReference>
<protein>
    <recommendedName>
        <fullName evidence="1">RNase H type-1 domain-containing protein</fullName>
    </recommendedName>
</protein>
<dbReference type="EMBL" id="JAWXYG010000003">
    <property type="protein sequence ID" value="KAK4278982.1"/>
    <property type="molecule type" value="Genomic_DNA"/>
</dbReference>
<dbReference type="InterPro" id="IPR044730">
    <property type="entry name" value="RNase_H-like_dom_plant"/>
</dbReference>
<dbReference type="GO" id="GO:0004523">
    <property type="term" value="F:RNA-DNA hybrid ribonuclease activity"/>
    <property type="evidence" value="ECO:0007669"/>
    <property type="project" value="InterPro"/>
</dbReference>
<keyword evidence="3" id="KW-1185">Reference proteome</keyword>
<organism evidence="2 3">
    <name type="scientific">Acacia crassicarpa</name>
    <name type="common">northern wattle</name>
    <dbReference type="NCBI Taxonomy" id="499986"/>
    <lineage>
        <taxon>Eukaryota</taxon>
        <taxon>Viridiplantae</taxon>
        <taxon>Streptophyta</taxon>
        <taxon>Embryophyta</taxon>
        <taxon>Tracheophyta</taxon>
        <taxon>Spermatophyta</taxon>
        <taxon>Magnoliopsida</taxon>
        <taxon>eudicotyledons</taxon>
        <taxon>Gunneridae</taxon>
        <taxon>Pentapetalae</taxon>
        <taxon>rosids</taxon>
        <taxon>fabids</taxon>
        <taxon>Fabales</taxon>
        <taxon>Fabaceae</taxon>
        <taxon>Caesalpinioideae</taxon>
        <taxon>mimosoid clade</taxon>
        <taxon>Acacieae</taxon>
        <taxon>Acacia</taxon>
    </lineage>
</organism>
<dbReference type="AlphaFoldDB" id="A0AAE1MXC0"/>
<sequence length="109" mass="12303">MDSNLFGFRVIEAQVECLVALSLLQSHDRNHNADGGIARRIRRLLAQEWQVRMTHVYREGNRCADFLASYVLRLEVGIHVFQEPPDGITGLLSEDALGVGRPRLCCNNL</sequence>
<comment type="caution">
    <text evidence="2">The sequence shown here is derived from an EMBL/GenBank/DDBJ whole genome shotgun (WGS) entry which is preliminary data.</text>
</comment>
<dbReference type="InterPro" id="IPR053151">
    <property type="entry name" value="RNase_H-like"/>
</dbReference>
<dbReference type="CDD" id="cd06222">
    <property type="entry name" value="RNase_H_like"/>
    <property type="match status" value="1"/>
</dbReference>
<dbReference type="GO" id="GO:0003676">
    <property type="term" value="F:nucleic acid binding"/>
    <property type="evidence" value="ECO:0007669"/>
    <property type="project" value="InterPro"/>
</dbReference>
<dbReference type="PANTHER" id="PTHR47723:SF19">
    <property type="entry name" value="POLYNUCLEOTIDYL TRANSFERASE, RIBONUCLEASE H-LIKE SUPERFAMILY PROTEIN"/>
    <property type="match status" value="1"/>
</dbReference>
<reference evidence="2" key="1">
    <citation type="submission" date="2023-10" db="EMBL/GenBank/DDBJ databases">
        <title>Chromosome-level genome of the transformable northern wattle, Acacia crassicarpa.</title>
        <authorList>
            <person name="Massaro I."/>
            <person name="Sinha N.R."/>
            <person name="Poethig S."/>
            <person name="Leichty A.R."/>
        </authorList>
    </citation>
    <scope>NUCLEOTIDE SEQUENCE</scope>
    <source>
        <strain evidence="2">Acra3RX</strain>
        <tissue evidence="2">Leaf</tissue>
    </source>
</reference>
<gene>
    <name evidence="2" type="ORF">QN277_016750</name>
</gene>